<dbReference type="InterPro" id="IPR007650">
    <property type="entry name" value="Zf-FLZ_dom"/>
</dbReference>
<keyword evidence="4" id="KW-0479">Metal-binding</keyword>
<dbReference type="PANTHER" id="PTHR33059">
    <property type="entry name" value="FCS-LIKE ZINC FINGER 5"/>
    <property type="match status" value="1"/>
</dbReference>
<name>A0A1D1Y8W4_9ARAE</name>
<sequence length="198" mass="22177">RERERERMLLRKRPRPPMKRTTSLTEISFDLGGAPEAPQPTTGKLPHPRHQRLMAPAVEGVEGYSGHAGRQQQLQNPYDGQHQGQQQYQHQGPSDGLDTRYLASMVSPRHPQRNSGDFGVEPAHFLRACELCKRRLGPGKDTYMYRGEVAFCSLECRQQQMNQDERKEKCTLSSMKKDPLPAAAAPDASVDGETLAAA</sequence>
<comment type="similarity">
    <text evidence="2">Belongs to the FLZ family.</text>
</comment>
<dbReference type="AlphaFoldDB" id="A0A1D1Y8W4"/>
<gene>
    <name evidence="8" type="ORF">g.85371</name>
</gene>
<dbReference type="GO" id="GO:0046872">
    <property type="term" value="F:metal ion binding"/>
    <property type="evidence" value="ECO:0007669"/>
    <property type="project" value="UniProtKB-KW"/>
</dbReference>
<dbReference type="EMBL" id="GDJX01016843">
    <property type="protein sequence ID" value="JAT51093.1"/>
    <property type="molecule type" value="Transcribed_RNA"/>
</dbReference>
<dbReference type="GO" id="GO:0005737">
    <property type="term" value="C:cytoplasm"/>
    <property type="evidence" value="ECO:0007669"/>
    <property type="project" value="UniProtKB-SubCell"/>
</dbReference>
<feature type="compositionally biased region" description="Low complexity" evidence="6">
    <location>
        <begin position="80"/>
        <end position="92"/>
    </location>
</feature>
<evidence type="ECO:0000256" key="1">
    <source>
        <dbReference type="ARBA" id="ARBA00004496"/>
    </source>
</evidence>
<evidence type="ECO:0000256" key="5">
    <source>
        <dbReference type="PROSITE-ProRule" id="PRU01131"/>
    </source>
</evidence>
<comment type="subcellular location">
    <subcellularLocation>
        <location evidence="1">Cytoplasm</location>
    </subcellularLocation>
</comment>
<evidence type="ECO:0000313" key="8">
    <source>
        <dbReference type="EMBL" id="JAT51093.1"/>
    </source>
</evidence>
<organism evidence="8">
    <name type="scientific">Anthurium amnicola</name>
    <dbReference type="NCBI Taxonomy" id="1678845"/>
    <lineage>
        <taxon>Eukaryota</taxon>
        <taxon>Viridiplantae</taxon>
        <taxon>Streptophyta</taxon>
        <taxon>Embryophyta</taxon>
        <taxon>Tracheophyta</taxon>
        <taxon>Spermatophyta</taxon>
        <taxon>Magnoliopsida</taxon>
        <taxon>Liliopsida</taxon>
        <taxon>Araceae</taxon>
        <taxon>Pothoideae</taxon>
        <taxon>Potheae</taxon>
        <taxon>Anthurium</taxon>
    </lineage>
</organism>
<evidence type="ECO:0000259" key="7">
    <source>
        <dbReference type="PROSITE" id="PS51795"/>
    </source>
</evidence>
<proteinExistence type="inferred from homology"/>
<keyword evidence="3" id="KW-0963">Cytoplasm</keyword>
<feature type="region of interest" description="Disordered" evidence="6">
    <location>
        <begin position="163"/>
        <end position="198"/>
    </location>
</feature>
<dbReference type="Pfam" id="PF04570">
    <property type="entry name" value="zf-FLZ"/>
    <property type="match status" value="1"/>
</dbReference>
<evidence type="ECO:0000256" key="2">
    <source>
        <dbReference type="ARBA" id="ARBA00009374"/>
    </source>
</evidence>
<protein>
    <recommendedName>
        <fullName evidence="7">FLZ-type domain-containing protein</fullName>
    </recommendedName>
</protein>
<feature type="domain" description="FLZ-type" evidence="7">
    <location>
        <begin position="124"/>
        <end position="168"/>
    </location>
</feature>
<feature type="compositionally biased region" description="Basic and acidic residues" evidence="6">
    <location>
        <begin position="163"/>
        <end position="179"/>
    </location>
</feature>
<dbReference type="PROSITE" id="PS51795">
    <property type="entry name" value="ZF_FLZ"/>
    <property type="match status" value="1"/>
</dbReference>
<accession>A0A1D1Y8W4</accession>
<feature type="non-terminal residue" evidence="8">
    <location>
        <position position="1"/>
    </location>
</feature>
<evidence type="ECO:0000256" key="4">
    <source>
        <dbReference type="ARBA" id="ARBA00022723"/>
    </source>
</evidence>
<dbReference type="PANTHER" id="PTHR33059:SF4">
    <property type="entry name" value="FCS-LIKE ZINC FINGER 5"/>
    <property type="match status" value="1"/>
</dbReference>
<reference evidence="8" key="1">
    <citation type="submission" date="2015-07" db="EMBL/GenBank/DDBJ databases">
        <title>Transcriptome Assembly of Anthurium amnicola.</title>
        <authorList>
            <person name="Suzuki J."/>
        </authorList>
    </citation>
    <scope>NUCLEOTIDE SEQUENCE</scope>
</reference>
<feature type="zinc finger region" description="FLZ-type" evidence="5">
    <location>
        <begin position="124"/>
        <end position="168"/>
    </location>
</feature>
<evidence type="ECO:0000256" key="3">
    <source>
        <dbReference type="ARBA" id="ARBA00022490"/>
    </source>
</evidence>
<evidence type="ECO:0000256" key="6">
    <source>
        <dbReference type="SAM" id="MobiDB-lite"/>
    </source>
</evidence>
<feature type="region of interest" description="Disordered" evidence="6">
    <location>
        <begin position="1"/>
        <end position="49"/>
    </location>
</feature>
<feature type="region of interest" description="Disordered" evidence="6">
    <location>
        <begin position="62"/>
        <end position="99"/>
    </location>
</feature>